<comment type="caution">
    <text evidence="2">The sequence shown here is derived from an EMBL/GenBank/DDBJ whole genome shotgun (WGS) entry which is preliminary data.</text>
</comment>
<feature type="transmembrane region" description="Helical" evidence="1">
    <location>
        <begin position="28"/>
        <end position="50"/>
    </location>
</feature>
<keyword evidence="1" id="KW-1133">Transmembrane helix</keyword>
<name>A0A8J6E5G8_ELECQ</name>
<reference evidence="2" key="1">
    <citation type="thesis" date="2020" institute="ProQuest LLC" country="789 East Eisenhower Parkway, Ann Arbor, MI, USA">
        <title>Comparative Genomics and Chromosome Evolution.</title>
        <authorList>
            <person name="Mudd A.B."/>
        </authorList>
    </citation>
    <scope>NUCLEOTIDE SEQUENCE</scope>
    <source>
        <strain evidence="2">HN-11 Male</strain>
        <tissue evidence="2">Kidney and liver</tissue>
    </source>
</reference>
<evidence type="ECO:0000256" key="1">
    <source>
        <dbReference type="SAM" id="Phobius"/>
    </source>
</evidence>
<accession>A0A8J6E5G8</accession>
<dbReference type="EMBL" id="WNTK01005981">
    <property type="protein sequence ID" value="KAG9463765.1"/>
    <property type="molecule type" value="Genomic_DNA"/>
</dbReference>
<sequence length="66" mass="7634">MKKEDNLEESGLQSGEILKPKKRNFKKYAVLAISVCLLMVLSLLMLLFLVKDLWKQVPEKVGDDLW</sequence>
<keyword evidence="1" id="KW-0472">Membrane</keyword>
<protein>
    <submittedName>
        <fullName evidence="2">Uncharacterized protein</fullName>
    </submittedName>
</protein>
<dbReference type="AlphaFoldDB" id="A0A8J6E5G8"/>
<keyword evidence="3" id="KW-1185">Reference proteome</keyword>
<dbReference type="Proteomes" id="UP000770717">
    <property type="component" value="Unassembled WGS sequence"/>
</dbReference>
<keyword evidence="1" id="KW-0812">Transmembrane</keyword>
<evidence type="ECO:0000313" key="3">
    <source>
        <dbReference type="Proteomes" id="UP000770717"/>
    </source>
</evidence>
<evidence type="ECO:0000313" key="2">
    <source>
        <dbReference type="EMBL" id="KAG9463765.1"/>
    </source>
</evidence>
<proteinExistence type="predicted"/>
<gene>
    <name evidence="2" type="ORF">GDO78_021132</name>
</gene>
<organism evidence="2 3">
    <name type="scientific">Eleutherodactylus coqui</name>
    <name type="common">Puerto Rican coqui</name>
    <dbReference type="NCBI Taxonomy" id="57060"/>
    <lineage>
        <taxon>Eukaryota</taxon>
        <taxon>Metazoa</taxon>
        <taxon>Chordata</taxon>
        <taxon>Craniata</taxon>
        <taxon>Vertebrata</taxon>
        <taxon>Euteleostomi</taxon>
        <taxon>Amphibia</taxon>
        <taxon>Batrachia</taxon>
        <taxon>Anura</taxon>
        <taxon>Neobatrachia</taxon>
        <taxon>Hyloidea</taxon>
        <taxon>Eleutherodactylidae</taxon>
        <taxon>Eleutherodactylinae</taxon>
        <taxon>Eleutherodactylus</taxon>
        <taxon>Eleutherodactylus</taxon>
    </lineage>
</organism>